<evidence type="ECO:0008006" key="3">
    <source>
        <dbReference type="Google" id="ProtNLM"/>
    </source>
</evidence>
<accession>A0A844G3P1</accession>
<dbReference type="Proteomes" id="UP000435649">
    <property type="component" value="Unassembled WGS sequence"/>
</dbReference>
<sequence>MKERELQKYLRKCRLLPVEPGPVVAGFRCAAVIPACDELEEIGNTLASLAPGADDMVLLVVNHPADAPSRVKAASGELLRLLASGAFSCRNLFWIDAPDLTGGVGEARKLGMDAVIASCHAEQAERVILASLDADTVAEPDYFDAVRGCFERNPAASALSIPFSHRPGATPEEERAIRSYEAYLERYVDRLRRAGSPYAFLTVGSAFAVRAAAYVRAGGMRVRKGGEDFYFLQAAAKTGRVVTGDRVLVHPSPRPSDRVPFGTGPAVRKLMAGEAPAEISDAAFAFLGRLLARAAGPGGLEEAELFLDQIDSCSADFLRQEGFLLIWPKVLANTPDRRDARLAAFHGWFDGLKTLRYLHRIDRFCGNGIPSVAGKKRI</sequence>
<dbReference type="Gene3D" id="3.90.550.10">
    <property type="entry name" value="Spore Coat Polysaccharide Biosynthesis Protein SpsA, Chain A"/>
    <property type="match status" value="1"/>
</dbReference>
<dbReference type="CDD" id="cd00761">
    <property type="entry name" value="Glyco_tranf_GTA_type"/>
    <property type="match status" value="1"/>
</dbReference>
<dbReference type="EMBL" id="VUNS01000008">
    <property type="protein sequence ID" value="MST97251.1"/>
    <property type="molecule type" value="Genomic_DNA"/>
</dbReference>
<evidence type="ECO:0000313" key="2">
    <source>
        <dbReference type="Proteomes" id="UP000435649"/>
    </source>
</evidence>
<proteinExistence type="predicted"/>
<dbReference type="InterPro" id="IPR029044">
    <property type="entry name" value="Nucleotide-diphossugar_trans"/>
</dbReference>
<dbReference type="SUPFAM" id="SSF53448">
    <property type="entry name" value="Nucleotide-diphospho-sugar transferases"/>
    <property type="match status" value="1"/>
</dbReference>
<organism evidence="1 2">
    <name type="scientific">Victivallis lenta</name>
    <dbReference type="NCBI Taxonomy" id="2606640"/>
    <lineage>
        <taxon>Bacteria</taxon>
        <taxon>Pseudomonadati</taxon>
        <taxon>Lentisphaerota</taxon>
        <taxon>Lentisphaeria</taxon>
        <taxon>Victivallales</taxon>
        <taxon>Victivallaceae</taxon>
        <taxon>Victivallis</taxon>
    </lineage>
</organism>
<dbReference type="AlphaFoldDB" id="A0A844G3P1"/>
<dbReference type="RefSeq" id="WP_154418117.1">
    <property type="nucleotide sequence ID" value="NZ_VUNS01000008.1"/>
</dbReference>
<name>A0A844G3P1_9BACT</name>
<keyword evidence="2" id="KW-1185">Reference proteome</keyword>
<reference evidence="1 2" key="1">
    <citation type="submission" date="2019-08" db="EMBL/GenBank/DDBJ databases">
        <title>In-depth cultivation of the pig gut microbiome towards novel bacterial diversity and tailored functional studies.</title>
        <authorList>
            <person name="Wylensek D."/>
            <person name="Hitch T.C.A."/>
            <person name="Clavel T."/>
        </authorList>
    </citation>
    <scope>NUCLEOTIDE SEQUENCE [LARGE SCALE GENOMIC DNA]</scope>
    <source>
        <strain evidence="1 2">BBE-744-WT-12</strain>
    </source>
</reference>
<comment type="caution">
    <text evidence="1">The sequence shown here is derived from an EMBL/GenBank/DDBJ whole genome shotgun (WGS) entry which is preliminary data.</text>
</comment>
<evidence type="ECO:0000313" key="1">
    <source>
        <dbReference type="EMBL" id="MST97251.1"/>
    </source>
</evidence>
<gene>
    <name evidence="1" type="ORF">FYJ85_09380</name>
</gene>
<protein>
    <recommendedName>
        <fullName evidence="3">Glycosyl transferase family 2</fullName>
    </recommendedName>
</protein>